<dbReference type="Proteomes" id="UP001589836">
    <property type="component" value="Unassembled WGS sequence"/>
</dbReference>
<gene>
    <name evidence="11" type="ORF">ACFFGV_14230</name>
</gene>
<feature type="transmembrane region" description="Helical" evidence="8">
    <location>
        <begin position="308"/>
        <end position="336"/>
    </location>
</feature>
<feature type="transmembrane region" description="Helical" evidence="8">
    <location>
        <begin position="267"/>
        <end position="288"/>
    </location>
</feature>
<feature type="transmembrane region" description="Helical" evidence="8">
    <location>
        <begin position="527"/>
        <end position="557"/>
    </location>
</feature>
<dbReference type="NCBIfam" id="TIGR00786">
    <property type="entry name" value="dctM"/>
    <property type="match status" value="1"/>
</dbReference>
<dbReference type="InterPro" id="IPR010656">
    <property type="entry name" value="DctM"/>
</dbReference>
<feature type="transmembrane region" description="Helical" evidence="8">
    <location>
        <begin position="118"/>
        <end position="139"/>
    </location>
</feature>
<reference evidence="11 12" key="1">
    <citation type="submission" date="2024-09" db="EMBL/GenBank/DDBJ databases">
        <authorList>
            <person name="Sun Q."/>
            <person name="Mori K."/>
        </authorList>
    </citation>
    <scope>NUCLEOTIDE SEQUENCE [LARGE SCALE GENOMIC DNA]</scope>
    <source>
        <strain evidence="11 12">NCAIM B.02529</strain>
    </source>
</reference>
<evidence type="ECO:0000256" key="2">
    <source>
        <dbReference type="ARBA" id="ARBA00022448"/>
    </source>
</evidence>
<proteinExistence type="predicted"/>
<feature type="transmembrane region" description="Helical" evidence="8">
    <location>
        <begin position="41"/>
        <end position="59"/>
    </location>
</feature>
<sequence length="639" mass="69318">MELNEGGSYGQQTSSSYPINYRKQHFAKKLIQLVNDKFEEVFIVGGFLSFIILINLQVLNRYILPFVEIGNITTWTEEVSRYMFIYISYLGASLAIKKRESIEVNILVQRLPYHLQQSLSFATSIFMGIFSVVLIYKGFQMILMQIEMNQTSPALGMSMAIPYSAVPIGFSVLLMRIIQIAWEDVQKMVWKDVGISILITSALCLPFLTLGPSEIVVLLFGYFIIFILIGMPIAFALGISTLATAMATGAIPLNFFSQAAFTSIDNFPVMAIPFFVAAGILMGGGKIIQKLLKLSDELLGFLPGGLALVAVVTSMFFSAISGSGPATVAAIGTILIPTMVKQGYSIAFSTAIIATAGSIGVIIPPSNPFVIYGVSAQQSISKLFIAGIFPGLLTGVALMVVSFLISKKNGWRGERTTFCLRSAFTAFWDAKLALIVPFIILGGIYGGVMTPTEAAAVAAAYGLIIGMFVYKDLNWRSLYTSLSKAGVTSSVIIMLIVMATLFGRLITLERMAEIVATFVLGISENTIVILLLINLFLLVVGFVLEALAAIVILTPILMPMVIELGIDPIHFGIIMVFNLAIGFITPPVGVNLFVAAGVAKINIEKVIHAVIPLLLTMLFVLIILTYIPSVSLWLVSFMK</sequence>
<keyword evidence="4" id="KW-0997">Cell inner membrane</keyword>
<evidence type="ECO:0000256" key="4">
    <source>
        <dbReference type="ARBA" id="ARBA00022519"/>
    </source>
</evidence>
<protein>
    <submittedName>
        <fullName evidence="11">TRAP transporter large permease subunit</fullName>
    </submittedName>
</protein>
<evidence type="ECO:0000313" key="11">
    <source>
        <dbReference type="EMBL" id="MFC0524731.1"/>
    </source>
</evidence>
<keyword evidence="6 8" id="KW-1133">Transmembrane helix</keyword>
<comment type="caution">
    <text evidence="11">The sequence shown here is derived from an EMBL/GenBank/DDBJ whole genome shotgun (WGS) entry which is preliminary data.</text>
</comment>
<name>A0ABV6LQP6_9BACI</name>
<evidence type="ECO:0000259" key="10">
    <source>
        <dbReference type="Pfam" id="PF06808"/>
    </source>
</evidence>
<feature type="transmembrane region" description="Helical" evidence="8">
    <location>
        <begin position="189"/>
        <end position="209"/>
    </location>
</feature>
<comment type="subcellular location">
    <subcellularLocation>
        <location evidence="1">Cell inner membrane</location>
        <topology evidence="1">Multi-pass membrane protein</topology>
    </subcellularLocation>
</comment>
<keyword evidence="12" id="KW-1185">Reference proteome</keyword>
<keyword evidence="3" id="KW-1003">Cell membrane</keyword>
<dbReference type="Pfam" id="PF04290">
    <property type="entry name" value="DctQ"/>
    <property type="match status" value="1"/>
</dbReference>
<dbReference type="EMBL" id="JBHLTP010000011">
    <property type="protein sequence ID" value="MFC0524731.1"/>
    <property type="molecule type" value="Genomic_DNA"/>
</dbReference>
<keyword evidence="7 8" id="KW-0472">Membrane</keyword>
<evidence type="ECO:0000256" key="6">
    <source>
        <dbReference type="ARBA" id="ARBA00022989"/>
    </source>
</evidence>
<organism evidence="11 12">
    <name type="scientific">Pontibacillus salicampi</name>
    <dbReference type="NCBI Taxonomy" id="1449801"/>
    <lineage>
        <taxon>Bacteria</taxon>
        <taxon>Bacillati</taxon>
        <taxon>Bacillota</taxon>
        <taxon>Bacilli</taxon>
        <taxon>Bacillales</taxon>
        <taxon>Bacillaceae</taxon>
        <taxon>Pontibacillus</taxon>
    </lineage>
</organism>
<dbReference type="Pfam" id="PF06808">
    <property type="entry name" value="DctM"/>
    <property type="match status" value="1"/>
</dbReference>
<feature type="transmembrane region" description="Helical" evidence="8">
    <location>
        <begin position="159"/>
        <end position="177"/>
    </location>
</feature>
<keyword evidence="2" id="KW-0813">Transport</keyword>
<feature type="transmembrane region" description="Helical" evidence="8">
    <location>
        <begin position="215"/>
        <end position="246"/>
    </location>
</feature>
<feature type="domain" description="Tripartite ATP-independent periplasmic transporters DctQ component" evidence="9">
    <location>
        <begin position="51"/>
        <end position="186"/>
    </location>
</feature>
<evidence type="ECO:0000256" key="3">
    <source>
        <dbReference type="ARBA" id="ARBA00022475"/>
    </source>
</evidence>
<dbReference type="InterPro" id="IPR004681">
    <property type="entry name" value="TRAP_DctM"/>
</dbReference>
<evidence type="ECO:0000259" key="9">
    <source>
        <dbReference type="Pfam" id="PF04290"/>
    </source>
</evidence>
<evidence type="ECO:0000256" key="7">
    <source>
        <dbReference type="ARBA" id="ARBA00023136"/>
    </source>
</evidence>
<evidence type="ECO:0000256" key="8">
    <source>
        <dbReference type="SAM" id="Phobius"/>
    </source>
</evidence>
<feature type="transmembrane region" description="Helical" evidence="8">
    <location>
        <begin position="383"/>
        <end position="405"/>
    </location>
</feature>
<feature type="transmembrane region" description="Helical" evidence="8">
    <location>
        <begin position="454"/>
        <end position="473"/>
    </location>
</feature>
<feature type="transmembrane region" description="Helical" evidence="8">
    <location>
        <begin position="426"/>
        <end position="448"/>
    </location>
</feature>
<evidence type="ECO:0000256" key="1">
    <source>
        <dbReference type="ARBA" id="ARBA00004429"/>
    </source>
</evidence>
<feature type="domain" description="TRAP C4-dicarboxylate transport system permease DctM subunit" evidence="10">
    <location>
        <begin position="220"/>
        <end position="629"/>
    </location>
</feature>
<feature type="transmembrane region" description="Helical" evidence="8">
    <location>
        <begin position="343"/>
        <end position="363"/>
    </location>
</feature>
<dbReference type="InterPro" id="IPR055348">
    <property type="entry name" value="DctQ"/>
</dbReference>
<accession>A0ABV6LQP6</accession>
<feature type="transmembrane region" description="Helical" evidence="8">
    <location>
        <begin position="485"/>
        <end position="507"/>
    </location>
</feature>
<keyword evidence="5 8" id="KW-0812">Transmembrane</keyword>
<evidence type="ECO:0000313" key="12">
    <source>
        <dbReference type="Proteomes" id="UP001589836"/>
    </source>
</evidence>
<feature type="transmembrane region" description="Helical" evidence="8">
    <location>
        <begin position="569"/>
        <end position="594"/>
    </location>
</feature>
<feature type="transmembrane region" description="Helical" evidence="8">
    <location>
        <begin position="606"/>
        <end position="635"/>
    </location>
</feature>
<dbReference type="PANTHER" id="PTHR33362">
    <property type="entry name" value="SIALIC ACID TRAP TRANSPORTER PERMEASE PROTEIN SIAT-RELATED"/>
    <property type="match status" value="1"/>
</dbReference>
<dbReference type="PANTHER" id="PTHR33362:SF3">
    <property type="entry name" value="SIALIC ACID TRAP TRANSPORTER PERMEASE PROTEIN SIAT"/>
    <property type="match status" value="1"/>
</dbReference>
<evidence type="ECO:0000256" key="5">
    <source>
        <dbReference type="ARBA" id="ARBA00022692"/>
    </source>
</evidence>